<dbReference type="AlphaFoldDB" id="A0A220MJG3"/>
<gene>
    <name evidence="1" type="ORF">BP422_17930</name>
</gene>
<evidence type="ECO:0000313" key="1">
    <source>
        <dbReference type="EMBL" id="ASJ55258.1"/>
    </source>
</evidence>
<organism evidence="1 2">
    <name type="scientific">Brevibacillus formosus</name>
    <dbReference type="NCBI Taxonomy" id="54913"/>
    <lineage>
        <taxon>Bacteria</taxon>
        <taxon>Bacillati</taxon>
        <taxon>Bacillota</taxon>
        <taxon>Bacilli</taxon>
        <taxon>Bacillales</taxon>
        <taxon>Paenibacillaceae</taxon>
        <taxon>Brevibacillus</taxon>
    </lineage>
</organism>
<dbReference type="RefSeq" id="WP_088908939.1">
    <property type="nucleotide sequence ID" value="NZ_CP018145.1"/>
</dbReference>
<proteinExistence type="predicted"/>
<protein>
    <submittedName>
        <fullName evidence="1">DUF600 domain-containing protein</fullName>
    </submittedName>
</protein>
<accession>A0A220MJG3</accession>
<name>A0A220MJG3_9BACL</name>
<evidence type="ECO:0000313" key="2">
    <source>
        <dbReference type="Proteomes" id="UP000197781"/>
    </source>
</evidence>
<dbReference type="KEGG" id="bfm:BP422_17930"/>
<dbReference type="Proteomes" id="UP000197781">
    <property type="component" value="Chromosome"/>
</dbReference>
<sequence>MTKVFEDYFSELQADMVSICLEYVNNKADMIYIYASNEYGQFSTDVFYQINKAIVKKHKVNDAVLDTNSNSRPVYDISKERQVTLLNILNKNLREISDLCKKNNREMPTEMKLDYNVSENKLKAQYSYEIKYTNDPEKLPSHIFNDWFEEMGGKI</sequence>
<dbReference type="EMBL" id="CP018145">
    <property type="protein sequence ID" value="ASJ55258.1"/>
    <property type="molecule type" value="Genomic_DNA"/>
</dbReference>
<reference evidence="1 2" key="1">
    <citation type="submission" date="2016-11" db="EMBL/GenBank/DDBJ databases">
        <authorList>
            <person name="Jaros S."/>
            <person name="Januszkiewicz K."/>
            <person name="Wedrychowicz H."/>
        </authorList>
    </citation>
    <scope>NUCLEOTIDE SEQUENCE [LARGE SCALE GENOMIC DNA]</scope>
    <source>
        <strain evidence="1 2">NF2</strain>
    </source>
</reference>